<gene>
    <name evidence="3" type="ORF">OPKNFCMD_3734</name>
</gene>
<evidence type="ECO:0000313" key="3">
    <source>
        <dbReference type="EMBL" id="GJD50983.1"/>
    </source>
</evidence>
<comment type="caution">
    <text evidence="3">The sequence shown here is derived from an EMBL/GenBank/DDBJ whole genome shotgun (WGS) entry which is preliminary data.</text>
</comment>
<dbReference type="Gene3D" id="3.40.50.1110">
    <property type="entry name" value="SGNH hydrolase"/>
    <property type="match status" value="1"/>
</dbReference>
<evidence type="ECO:0000256" key="1">
    <source>
        <dbReference type="SAM" id="MobiDB-lite"/>
    </source>
</evidence>
<sequence length="315" mass="33075">MSGGARHPWINRTFHEFVSVRRATMPPAHRPGAGTPVDSPPGEALLAPRGSAIAGAARERDRWRRAEARSTGNGVVRVRREVWIAAAAFAAAAGAGAWLARGGETGQEMTAFREARAFAVSAQIGQIAGPYSLLLGDSQLERLYLPRLCGAPAVDAGIAGTRAAGLRGVVARIRLPRPPAAIVVTVGTNDLTRRHRAAERDAAEGFRRDVRGLMADLAPLTRTLVATPVPPFDAARAGIASQYDAGEEAAYSAIVAEECARAGCRFLDIYAGRRSPEALALSPDGVHLGLDPAARDDIAGRLEGALCADRAVGTR</sequence>
<protein>
    <recommendedName>
        <fullName evidence="2">SGNH hydrolase-type esterase domain-containing protein</fullName>
    </recommendedName>
</protein>
<reference evidence="3" key="2">
    <citation type="submission" date="2021-08" db="EMBL/GenBank/DDBJ databases">
        <authorList>
            <person name="Tani A."/>
            <person name="Ola A."/>
            <person name="Ogura Y."/>
            <person name="Katsura K."/>
            <person name="Hayashi T."/>
        </authorList>
    </citation>
    <scope>NUCLEOTIDE SEQUENCE</scope>
    <source>
        <strain evidence="3">KCTC 52305</strain>
    </source>
</reference>
<dbReference type="CDD" id="cd00229">
    <property type="entry name" value="SGNH_hydrolase"/>
    <property type="match status" value="1"/>
</dbReference>
<dbReference type="InterPro" id="IPR036514">
    <property type="entry name" value="SGNH_hydro_sf"/>
</dbReference>
<feature type="domain" description="SGNH hydrolase-type esterase" evidence="2">
    <location>
        <begin position="141"/>
        <end position="288"/>
    </location>
</feature>
<dbReference type="SUPFAM" id="SSF52266">
    <property type="entry name" value="SGNH hydrolase"/>
    <property type="match status" value="1"/>
</dbReference>
<dbReference type="InterPro" id="IPR013830">
    <property type="entry name" value="SGNH_hydro"/>
</dbReference>
<keyword evidence="4" id="KW-1185">Reference proteome</keyword>
<organism evidence="3 4">
    <name type="scientific">Methylobacterium crusticola</name>
    <dbReference type="NCBI Taxonomy" id="1697972"/>
    <lineage>
        <taxon>Bacteria</taxon>
        <taxon>Pseudomonadati</taxon>
        <taxon>Pseudomonadota</taxon>
        <taxon>Alphaproteobacteria</taxon>
        <taxon>Hyphomicrobiales</taxon>
        <taxon>Methylobacteriaceae</taxon>
        <taxon>Methylobacterium</taxon>
    </lineage>
</organism>
<feature type="region of interest" description="Disordered" evidence="1">
    <location>
        <begin position="25"/>
        <end position="44"/>
    </location>
</feature>
<evidence type="ECO:0000313" key="4">
    <source>
        <dbReference type="Proteomes" id="UP001055167"/>
    </source>
</evidence>
<proteinExistence type="predicted"/>
<evidence type="ECO:0000259" key="2">
    <source>
        <dbReference type="Pfam" id="PF13472"/>
    </source>
</evidence>
<accession>A0ABQ4R066</accession>
<name>A0ABQ4R066_9HYPH</name>
<dbReference type="Proteomes" id="UP001055167">
    <property type="component" value="Unassembled WGS sequence"/>
</dbReference>
<dbReference type="Pfam" id="PF13472">
    <property type="entry name" value="Lipase_GDSL_2"/>
    <property type="match status" value="1"/>
</dbReference>
<dbReference type="EMBL" id="BPQH01000011">
    <property type="protein sequence ID" value="GJD50983.1"/>
    <property type="molecule type" value="Genomic_DNA"/>
</dbReference>
<reference evidence="3" key="1">
    <citation type="journal article" date="2021" name="Front. Microbiol.">
        <title>Comprehensive Comparative Genomics and Phenotyping of Methylobacterium Species.</title>
        <authorList>
            <person name="Alessa O."/>
            <person name="Ogura Y."/>
            <person name="Fujitani Y."/>
            <person name="Takami H."/>
            <person name="Hayashi T."/>
            <person name="Sahin N."/>
            <person name="Tani A."/>
        </authorList>
    </citation>
    <scope>NUCLEOTIDE SEQUENCE</scope>
    <source>
        <strain evidence="3">KCTC 52305</strain>
    </source>
</reference>